<dbReference type="Gene3D" id="3.40.50.12780">
    <property type="entry name" value="N-terminal domain of ligase-like"/>
    <property type="match status" value="1"/>
</dbReference>
<keyword evidence="6" id="KW-1185">Reference proteome</keyword>
<name>A0A0D2EE90_9EURO</name>
<proteinExistence type="inferred from homology"/>
<evidence type="ECO:0000256" key="2">
    <source>
        <dbReference type="ARBA" id="ARBA00022598"/>
    </source>
</evidence>
<reference evidence="5 6" key="1">
    <citation type="submission" date="2015-01" db="EMBL/GenBank/DDBJ databases">
        <title>The Genome Sequence of Capronia semiimmersa CBS27337.</title>
        <authorList>
            <consortium name="The Broad Institute Genomics Platform"/>
            <person name="Cuomo C."/>
            <person name="de Hoog S."/>
            <person name="Gorbushina A."/>
            <person name="Stielow B."/>
            <person name="Teixiera M."/>
            <person name="Abouelleil A."/>
            <person name="Chapman S.B."/>
            <person name="Priest M."/>
            <person name="Young S.K."/>
            <person name="Wortman J."/>
            <person name="Nusbaum C."/>
            <person name="Birren B."/>
        </authorList>
    </citation>
    <scope>NUCLEOTIDE SEQUENCE [LARGE SCALE GENOMIC DNA]</scope>
    <source>
        <strain evidence="5 6">CBS 27337</strain>
    </source>
</reference>
<comment type="similarity">
    <text evidence="1">Belongs to the ATP-dependent AMP-binding enzyme family.</text>
</comment>
<organism evidence="5 6">
    <name type="scientific">Phialophora macrospora</name>
    <dbReference type="NCBI Taxonomy" id="1851006"/>
    <lineage>
        <taxon>Eukaryota</taxon>
        <taxon>Fungi</taxon>
        <taxon>Dikarya</taxon>
        <taxon>Ascomycota</taxon>
        <taxon>Pezizomycotina</taxon>
        <taxon>Eurotiomycetes</taxon>
        <taxon>Chaetothyriomycetidae</taxon>
        <taxon>Chaetothyriales</taxon>
        <taxon>Herpotrichiellaceae</taxon>
        <taxon>Phialophora</taxon>
    </lineage>
</organism>
<dbReference type="Pfam" id="PF00501">
    <property type="entry name" value="AMP-binding"/>
    <property type="match status" value="1"/>
</dbReference>
<sequence>MPIESAYPPITVPPVDVWTFLFERSEREFPEDHVVFVDVAAQKQQSVRDVRDTATRFGQGIRQQWHWQKGDVVALFSPNSTDIAPVTFGTLWAGGVVCPFNNLYTVGELVSQLKSSRAKALVTHVACLEVAQEAALLVGLPLDRVILVGPRDPKGRFRHFSDVQPSTSDVRKVQIDPKEDLAYLVYSSGTTGLPKGVMLTHENVVANLLQGAIMDGRQMHWSKDRTIGFLPMYHIYGIAVLLLQPVFRGVRVYVMQRFELEPFCRIIQDQRITFAFVVPPVVLALAKHPLIDKYNLSSLRMMHSSAAPLTDDLVQMVHKRLNVPIKQGYGLSEAAPGVATQPWGEWNKTIGSAGTLLPSLSLKCVADGKEVPHGEAGEIWIKGPNIFKGYYNNPKATAESITPDGWYRTGDVGYVDKDNNLYITDRVKELIKYNGFQVAPAQLEGLLLAHPAVNDVAVIGVYSSEKATELPRAYVVPATGYSAGPELERAISEWLNKKVAPYKRLRGGVRFVEAIPKSNAGKALRRVLSEQAKKEESARL</sequence>
<dbReference type="PANTHER" id="PTHR24096:SF149">
    <property type="entry name" value="AMP-BINDING DOMAIN-CONTAINING PROTEIN-RELATED"/>
    <property type="match status" value="1"/>
</dbReference>
<dbReference type="HOGENOM" id="CLU_000022_59_2_1"/>
<evidence type="ECO:0000313" key="5">
    <source>
        <dbReference type="EMBL" id="KIW72612.1"/>
    </source>
</evidence>
<evidence type="ECO:0000256" key="1">
    <source>
        <dbReference type="ARBA" id="ARBA00006432"/>
    </source>
</evidence>
<dbReference type="SUPFAM" id="SSF56801">
    <property type="entry name" value="Acetyl-CoA synthetase-like"/>
    <property type="match status" value="1"/>
</dbReference>
<dbReference type="InterPro" id="IPR020845">
    <property type="entry name" value="AMP-binding_CS"/>
</dbReference>
<dbReference type="Pfam" id="PF13193">
    <property type="entry name" value="AMP-binding_C"/>
    <property type="match status" value="1"/>
</dbReference>
<dbReference type="STRING" id="5601.A0A0D2EE90"/>
<dbReference type="AlphaFoldDB" id="A0A0D2EE90"/>
<accession>A0A0D2EE90</accession>
<evidence type="ECO:0008006" key="7">
    <source>
        <dbReference type="Google" id="ProtNLM"/>
    </source>
</evidence>
<dbReference type="InterPro" id="IPR025110">
    <property type="entry name" value="AMP-bd_C"/>
</dbReference>
<protein>
    <recommendedName>
        <fullName evidence="7">4-coumarate-CoA ligase</fullName>
    </recommendedName>
</protein>
<dbReference type="InterPro" id="IPR045851">
    <property type="entry name" value="AMP-bd_C_sf"/>
</dbReference>
<dbReference type="Gene3D" id="3.30.300.30">
    <property type="match status" value="1"/>
</dbReference>
<evidence type="ECO:0000313" key="6">
    <source>
        <dbReference type="Proteomes" id="UP000054266"/>
    </source>
</evidence>
<dbReference type="PANTHER" id="PTHR24096">
    <property type="entry name" value="LONG-CHAIN-FATTY-ACID--COA LIGASE"/>
    <property type="match status" value="1"/>
</dbReference>
<evidence type="ECO:0000259" key="4">
    <source>
        <dbReference type="Pfam" id="PF13193"/>
    </source>
</evidence>
<gene>
    <name evidence="5" type="ORF">PV04_00794</name>
</gene>
<dbReference type="GO" id="GO:0016405">
    <property type="term" value="F:CoA-ligase activity"/>
    <property type="evidence" value="ECO:0007669"/>
    <property type="project" value="TreeGrafter"/>
</dbReference>
<evidence type="ECO:0000259" key="3">
    <source>
        <dbReference type="Pfam" id="PF00501"/>
    </source>
</evidence>
<dbReference type="Proteomes" id="UP000054266">
    <property type="component" value="Unassembled WGS sequence"/>
</dbReference>
<dbReference type="InterPro" id="IPR042099">
    <property type="entry name" value="ANL_N_sf"/>
</dbReference>
<dbReference type="CDD" id="cd05911">
    <property type="entry name" value="Firefly_Luc_like"/>
    <property type="match status" value="1"/>
</dbReference>
<feature type="domain" description="AMP-binding enzyme C-terminal" evidence="4">
    <location>
        <begin position="443"/>
        <end position="522"/>
    </location>
</feature>
<dbReference type="EMBL" id="KN846956">
    <property type="protein sequence ID" value="KIW72612.1"/>
    <property type="molecule type" value="Genomic_DNA"/>
</dbReference>
<keyword evidence="2" id="KW-0436">Ligase</keyword>
<feature type="domain" description="AMP-dependent synthetase/ligase" evidence="3">
    <location>
        <begin position="22"/>
        <end position="391"/>
    </location>
</feature>
<dbReference type="InterPro" id="IPR000873">
    <property type="entry name" value="AMP-dep_synth/lig_dom"/>
</dbReference>
<dbReference type="PROSITE" id="PS00455">
    <property type="entry name" value="AMP_BINDING"/>
    <property type="match status" value="1"/>
</dbReference>